<feature type="region of interest" description="Disordered" evidence="1">
    <location>
        <begin position="1"/>
        <end position="38"/>
    </location>
</feature>
<dbReference type="InterPro" id="IPR008906">
    <property type="entry name" value="HATC_C_dom"/>
</dbReference>
<evidence type="ECO:0000259" key="3">
    <source>
        <dbReference type="Pfam" id="PF05699"/>
    </source>
</evidence>
<dbReference type="InterPro" id="IPR007021">
    <property type="entry name" value="DUF659"/>
</dbReference>
<feature type="compositionally biased region" description="Low complexity" evidence="1">
    <location>
        <begin position="24"/>
        <end position="38"/>
    </location>
</feature>
<evidence type="ECO:0000313" key="4">
    <source>
        <dbReference type="EMBL" id="KAG6470489.1"/>
    </source>
</evidence>
<dbReference type="AlphaFoldDB" id="A0A8J5EUH3"/>
<sequence length="444" mass="50625">MKRMQQLIDDAKLRKKNSKQKEVSLPSSSASSNMASKSSLCSSGILQNDDPTMKRKGPLGSVEKTFNLNVRYELHSEIARLFYTRGLSFNIASNPHYVRAFSEYKDKAFISKLLINAINEVGHQNVVQVVIDNAPVCKAGLLVEAKYPHIFWTPCVVHTLNLALKNICPPTDSLQNKDSFDECEWIAEVANDASMIKNFIMNHNMRLSMFNDNSNLKMLSLADTRFASTIIMLKRYYSHEWLQESPNHLPPHRGIEISRKRCIERYYSNSSERKNVNEDFASFSAVIDDFSDNDSMCDRSLMSPTKWWVIHGVSTPTLQSLALKLLGHPSSSSSCERNWSTYNFIHSLKRNKITPQNAEDLVYVHYNLRLLSRRSPHYNEGESKMWDVGADRFDSMDIEDAVILEIVNLSLDKPKLESVLFTDEGGDPMDRTYVLCLTVLSSSR</sequence>
<comment type="caution">
    <text evidence="4">The sequence shown here is derived from an EMBL/GenBank/DDBJ whole genome shotgun (WGS) entry which is preliminary data.</text>
</comment>
<dbReference type="EMBL" id="JACMSC010000021">
    <property type="protein sequence ID" value="KAG6470489.1"/>
    <property type="molecule type" value="Genomic_DNA"/>
</dbReference>
<feature type="domain" description="DUF659" evidence="2">
    <location>
        <begin position="100"/>
        <end position="196"/>
    </location>
</feature>
<dbReference type="SUPFAM" id="SSF53098">
    <property type="entry name" value="Ribonuclease H-like"/>
    <property type="match status" value="1"/>
</dbReference>
<feature type="domain" description="HAT C-terminal dimerisation" evidence="3">
    <location>
        <begin position="291"/>
        <end position="368"/>
    </location>
</feature>
<organism evidence="4 5">
    <name type="scientific">Zingiber officinale</name>
    <name type="common">Ginger</name>
    <name type="synonym">Amomum zingiber</name>
    <dbReference type="NCBI Taxonomy" id="94328"/>
    <lineage>
        <taxon>Eukaryota</taxon>
        <taxon>Viridiplantae</taxon>
        <taxon>Streptophyta</taxon>
        <taxon>Embryophyta</taxon>
        <taxon>Tracheophyta</taxon>
        <taxon>Spermatophyta</taxon>
        <taxon>Magnoliopsida</taxon>
        <taxon>Liliopsida</taxon>
        <taxon>Zingiberales</taxon>
        <taxon>Zingiberaceae</taxon>
        <taxon>Zingiber</taxon>
    </lineage>
</organism>
<dbReference type="InterPro" id="IPR012337">
    <property type="entry name" value="RNaseH-like_sf"/>
</dbReference>
<proteinExistence type="predicted"/>
<dbReference type="GO" id="GO:0046983">
    <property type="term" value="F:protein dimerization activity"/>
    <property type="evidence" value="ECO:0007669"/>
    <property type="project" value="InterPro"/>
</dbReference>
<protein>
    <recommendedName>
        <fullName evidence="6">Transposase</fullName>
    </recommendedName>
</protein>
<evidence type="ECO:0000259" key="2">
    <source>
        <dbReference type="Pfam" id="PF04937"/>
    </source>
</evidence>
<keyword evidence="5" id="KW-1185">Reference proteome</keyword>
<evidence type="ECO:0000313" key="5">
    <source>
        <dbReference type="Proteomes" id="UP000734854"/>
    </source>
</evidence>
<dbReference type="Pfam" id="PF05699">
    <property type="entry name" value="Dimer_Tnp_hAT"/>
    <property type="match status" value="1"/>
</dbReference>
<dbReference type="PANTHER" id="PTHR32166">
    <property type="entry name" value="OSJNBA0013A04.12 PROTEIN"/>
    <property type="match status" value="1"/>
</dbReference>
<evidence type="ECO:0008006" key="6">
    <source>
        <dbReference type="Google" id="ProtNLM"/>
    </source>
</evidence>
<evidence type="ECO:0000256" key="1">
    <source>
        <dbReference type="SAM" id="MobiDB-lite"/>
    </source>
</evidence>
<name>A0A8J5EUH3_ZINOF</name>
<dbReference type="PANTHER" id="PTHR32166:SF81">
    <property type="entry name" value="OS06G0658400 PROTEIN"/>
    <property type="match status" value="1"/>
</dbReference>
<gene>
    <name evidence="4" type="ORF">ZIOFF_071562</name>
</gene>
<dbReference type="Proteomes" id="UP000734854">
    <property type="component" value="Unassembled WGS sequence"/>
</dbReference>
<dbReference type="Pfam" id="PF04937">
    <property type="entry name" value="DUF659"/>
    <property type="match status" value="1"/>
</dbReference>
<accession>A0A8J5EUH3</accession>
<reference evidence="4 5" key="1">
    <citation type="submission" date="2020-08" db="EMBL/GenBank/DDBJ databases">
        <title>Plant Genome Project.</title>
        <authorList>
            <person name="Zhang R.-G."/>
        </authorList>
    </citation>
    <scope>NUCLEOTIDE SEQUENCE [LARGE SCALE GENOMIC DNA]</scope>
    <source>
        <tissue evidence="4">Rhizome</tissue>
    </source>
</reference>